<feature type="signal peptide" evidence="1">
    <location>
        <begin position="1"/>
        <end position="16"/>
    </location>
</feature>
<dbReference type="EMBL" id="KE384718">
    <property type="protein sequence ID" value="KJK84597.1"/>
    <property type="molecule type" value="Genomic_DNA"/>
</dbReference>
<gene>
    <name evidence="2" type="ORF">H634G_00118</name>
</gene>
<dbReference type="STRING" id="1291518.A0A0D9PE92"/>
<dbReference type="InterPro" id="IPR025649">
    <property type="entry name" value="DUF4360"/>
</dbReference>
<sequence length="226" mass="24062">MLLLGLLTPLLGLAAAAPNPNSPSKVKIHGVSLLGSGCPAGSADIQVDATGTLFEATFSQYEVQTGPGTKAIDWRKNCKLTLNMEFDSGFQFSILDTDMIGFAEIPKGANGQCSNVFSFTGNPQTVTSSIGLPGHYSGNFDLHSGVGIESWSPCGGSTAILNMNTACAITPTHLPALIAVDHISGKLRVKFAVQWRRCHYNLWFSGSWRSLEIGVLANRVFMFAHG</sequence>
<evidence type="ECO:0000313" key="2">
    <source>
        <dbReference type="EMBL" id="KJK84597.1"/>
    </source>
</evidence>
<dbReference type="PANTHER" id="PTHR38847:SF1">
    <property type="entry name" value="PSEUDOURIDINE SYNTHASE RSUA_RLUA-LIKE DOMAIN-CONTAINING PROTEIN"/>
    <property type="match status" value="1"/>
</dbReference>
<organism evidence="2 3">
    <name type="scientific">Metarhizium anisopliae BRIP 53293</name>
    <dbReference type="NCBI Taxonomy" id="1291518"/>
    <lineage>
        <taxon>Eukaryota</taxon>
        <taxon>Fungi</taxon>
        <taxon>Dikarya</taxon>
        <taxon>Ascomycota</taxon>
        <taxon>Pezizomycotina</taxon>
        <taxon>Sordariomycetes</taxon>
        <taxon>Hypocreomycetidae</taxon>
        <taxon>Hypocreales</taxon>
        <taxon>Clavicipitaceae</taxon>
        <taxon>Metarhizium</taxon>
    </lineage>
</organism>
<evidence type="ECO:0008006" key="4">
    <source>
        <dbReference type="Google" id="ProtNLM"/>
    </source>
</evidence>
<protein>
    <recommendedName>
        <fullName evidence="4">Secreted protein</fullName>
    </recommendedName>
</protein>
<dbReference type="AlphaFoldDB" id="A0A0D9PE92"/>
<keyword evidence="1" id="KW-0732">Signal</keyword>
<accession>A0A0D9PE92</accession>
<dbReference type="Proteomes" id="UP000054544">
    <property type="component" value="Unassembled WGS sequence"/>
</dbReference>
<dbReference type="Pfam" id="PF14273">
    <property type="entry name" value="DUF4360"/>
    <property type="match status" value="1"/>
</dbReference>
<dbReference type="OrthoDB" id="152248at2759"/>
<name>A0A0D9PE92_METAN</name>
<feature type="chain" id="PRO_5002342209" description="Secreted protein" evidence="1">
    <location>
        <begin position="17"/>
        <end position="226"/>
    </location>
</feature>
<evidence type="ECO:0000256" key="1">
    <source>
        <dbReference type="SAM" id="SignalP"/>
    </source>
</evidence>
<dbReference type="PANTHER" id="PTHR38847">
    <property type="match status" value="1"/>
</dbReference>
<keyword evidence="3" id="KW-1185">Reference proteome</keyword>
<proteinExistence type="predicted"/>
<reference evidence="3" key="1">
    <citation type="journal article" date="2014" name="BMC Genomics">
        <title>The genome sequence of the biocontrol fungus Metarhizium anisopliae and comparative genomics of Metarhizium species.</title>
        <authorList>
            <person name="Pattemore J.A."/>
            <person name="Hane J.K."/>
            <person name="Williams A.H."/>
            <person name="Wilson B.A."/>
            <person name="Stodart B.J."/>
            <person name="Ash G.J."/>
        </authorList>
    </citation>
    <scope>NUCLEOTIDE SEQUENCE [LARGE SCALE GENOMIC DNA]</scope>
    <source>
        <strain evidence="3">BRIP 53293</strain>
    </source>
</reference>
<evidence type="ECO:0000313" key="3">
    <source>
        <dbReference type="Proteomes" id="UP000054544"/>
    </source>
</evidence>